<evidence type="ECO:0000313" key="3">
    <source>
        <dbReference type="Proteomes" id="UP000194360"/>
    </source>
</evidence>
<dbReference type="InterPro" id="IPR011576">
    <property type="entry name" value="Pyridox_Oxase_N"/>
</dbReference>
<dbReference type="PANTHER" id="PTHR42815">
    <property type="entry name" value="FAD-BINDING, PUTATIVE (AFU_ORTHOLOGUE AFUA_6G07600)-RELATED"/>
    <property type="match status" value="1"/>
</dbReference>
<accession>A0A1Y2MHY1</accession>
<gene>
    <name evidence="2" type="ORF">BG845_06539</name>
</gene>
<reference evidence="2 3" key="1">
    <citation type="submission" date="2016-09" db="EMBL/GenBank/DDBJ databases">
        <title>Pseudonocardia autotrophica DSM535, a candidate organism with high potential of specific P450 cytochromes.</title>
        <authorList>
            <person name="Grumaz C."/>
            <person name="Vainshtein Y."/>
            <person name="Kirstahler P."/>
            <person name="Sohn K."/>
        </authorList>
    </citation>
    <scope>NUCLEOTIDE SEQUENCE [LARGE SCALE GENOMIC DNA]</scope>
    <source>
        <strain evidence="2 3">DSM 535</strain>
    </source>
</reference>
<comment type="caution">
    <text evidence="2">The sequence shown here is derived from an EMBL/GenBank/DDBJ whole genome shotgun (WGS) entry which is preliminary data.</text>
</comment>
<dbReference type="STRING" id="2074.BG845_06539"/>
<dbReference type="AlphaFoldDB" id="A0A1Y2MHY1"/>
<dbReference type="Pfam" id="PF01243">
    <property type="entry name" value="PNPOx_N"/>
    <property type="match status" value="1"/>
</dbReference>
<proteinExistence type="predicted"/>
<name>A0A1Y2MHY1_PSEAH</name>
<organism evidence="2 3">
    <name type="scientific">Pseudonocardia autotrophica</name>
    <name type="common">Amycolata autotrophica</name>
    <name type="synonym">Nocardia autotrophica</name>
    <dbReference type="NCBI Taxonomy" id="2074"/>
    <lineage>
        <taxon>Bacteria</taxon>
        <taxon>Bacillati</taxon>
        <taxon>Actinomycetota</taxon>
        <taxon>Actinomycetes</taxon>
        <taxon>Pseudonocardiales</taxon>
        <taxon>Pseudonocardiaceae</taxon>
        <taxon>Pseudonocardia</taxon>
    </lineage>
</organism>
<sequence length="204" mass="22589">MTESDGATLDSAEELRKVYPMYQDLTVRKVLPYLDAHCRDFIAHSPFLCVASAGEDGAVAVSPRGDPAGFVTVEDEKTLIIPDRPGNNRLDIMENLLVRPQVGIIFFIPGRDDTLRVKGTALIDVSPQRIAAHAVASRTPRSVLRVAIDEVFIHCGRALKRSRLWSGEPAPAAEDVAPFGRILSEHSKVELSDELVEREDWKLY</sequence>
<dbReference type="OrthoDB" id="9790331at2"/>
<dbReference type="InterPro" id="IPR012349">
    <property type="entry name" value="Split_barrel_FMN-bd"/>
</dbReference>
<protein>
    <submittedName>
        <fullName evidence="2">Pyridoxamine 5'-phosphate oxidase</fullName>
    </submittedName>
</protein>
<dbReference type="RefSeq" id="WP_085916584.1">
    <property type="nucleotide sequence ID" value="NZ_AP018920.1"/>
</dbReference>
<evidence type="ECO:0000313" key="2">
    <source>
        <dbReference type="EMBL" id="OSY34762.1"/>
    </source>
</evidence>
<dbReference type="Gene3D" id="2.30.110.10">
    <property type="entry name" value="Electron Transport, Fmn-binding Protein, Chain A"/>
    <property type="match status" value="1"/>
</dbReference>
<dbReference type="EMBL" id="MIGB01000067">
    <property type="protein sequence ID" value="OSY34762.1"/>
    <property type="molecule type" value="Genomic_DNA"/>
</dbReference>
<evidence type="ECO:0000259" key="1">
    <source>
        <dbReference type="Pfam" id="PF01243"/>
    </source>
</evidence>
<dbReference type="SUPFAM" id="SSF50475">
    <property type="entry name" value="FMN-binding split barrel"/>
    <property type="match status" value="1"/>
</dbReference>
<dbReference type="PANTHER" id="PTHR42815:SF2">
    <property type="entry name" value="FAD-BINDING, PUTATIVE (AFU_ORTHOLOGUE AFUA_6G07600)-RELATED"/>
    <property type="match status" value="1"/>
</dbReference>
<dbReference type="InterPro" id="IPR024029">
    <property type="entry name" value="Pyridox_Oxase_FMN-dep"/>
</dbReference>
<feature type="domain" description="Pyridoxamine 5'-phosphate oxidase N-terminal" evidence="1">
    <location>
        <begin position="34"/>
        <end position="155"/>
    </location>
</feature>
<dbReference type="Proteomes" id="UP000194360">
    <property type="component" value="Unassembled WGS sequence"/>
</dbReference>
<dbReference type="NCBIfam" id="TIGR04025">
    <property type="entry name" value="PPOX_FMN_DR2398"/>
    <property type="match status" value="1"/>
</dbReference>
<keyword evidence="3" id="KW-1185">Reference proteome</keyword>